<dbReference type="SUPFAM" id="SSF52058">
    <property type="entry name" value="L domain-like"/>
    <property type="match status" value="1"/>
</dbReference>
<dbReference type="EMBL" id="GGMS01005817">
    <property type="protein sequence ID" value="MBY75020.1"/>
    <property type="molecule type" value="Transcribed_RNA"/>
</dbReference>
<keyword evidence="2" id="KW-0677">Repeat</keyword>
<feature type="signal peptide" evidence="3">
    <location>
        <begin position="1"/>
        <end position="24"/>
    </location>
</feature>
<keyword evidence="1" id="KW-0433">Leucine-rich repeat</keyword>
<evidence type="ECO:0000313" key="4">
    <source>
        <dbReference type="EMBL" id="MBY75020.1"/>
    </source>
</evidence>
<keyword evidence="3" id="KW-0732">Signal</keyword>
<protein>
    <submittedName>
        <fullName evidence="4">Leucine-rich repeat-containing protein 15</fullName>
    </submittedName>
</protein>
<dbReference type="OrthoDB" id="2020019at2759"/>
<accession>A0A2S2QBW6</accession>
<sequence>MFFNKLYLISYFIAICIFIKQVQSVNININKQWGNDCPKMCTCKNTDFADLPMVKWMNDGVQSKLETLISNSNSRNEVIEDNEEKPTSHYEIQLFKTALCLFMNVTKPKYFLNLLPLDTEALILFQTSDSENIILENDIKLPKLIVFEIHGNIMETNKRNNPSKIYMTDKIFESIKNVKYMNIQSISLDKLTVESNEPVPITDVKIHKKENLYDFNKLVPIYLHKENNNNVKKGLKFLQSKDIDILPYETYKKNKKRAKSNGPFFNSKDLLFLRITNCDLKYISWNFFNGLDSLETLILDSNAIEYIPDFSFYGASMLKSLSLANNKIKYLQTTGLGGLLDLQYLNLKNNALTVLSETTFPPLPKLKFADLSNNPIQTVNSHTFEVLNGSTELILGSSDAQLYLHHNTFVGLDSLEKLYLINVNVTMLEQNLLTGLPKLTELNIKGSIKRIAFDTFVETPNIKRIILSNCSIQSISMDSFNGIYNLEHLDLSYNQLQELPPGLFNKQFSLHELILNNNQLINIPDGIFKTIPNIKLLRLDMNPLHCSCQMKSWDISIMTKITKEIHKHSCEWNYLKKGYSCSMKSTVTYYYNKKIEPLCSSPEKIKGMTVSYVLRKYLNCNNESNSVNNNLNTKKKYKEFKLKQLQELHIPQKISEHSILISNPQFNTLLFNSNSFDNVSNNTTTIINNKVIENKTTVHIIDKISELINNKLSFTTTERSVLLNNGTYISKSSLKEEISKMKKKNKTKNIVPKILNKFKDKN</sequence>
<dbReference type="InterPro" id="IPR001611">
    <property type="entry name" value="Leu-rich_rpt"/>
</dbReference>
<evidence type="ECO:0000256" key="1">
    <source>
        <dbReference type="ARBA" id="ARBA00022614"/>
    </source>
</evidence>
<dbReference type="InterPro" id="IPR003591">
    <property type="entry name" value="Leu-rich_rpt_typical-subtyp"/>
</dbReference>
<evidence type="ECO:0000256" key="2">
    <source>
        <dbReference type="ARBA" id="ARBA00022737"/>
    </source>
</evidence>
<dbReference type="AlphaFoldDB" id="A0A2S2QBW6"/>
<dbReference type="Gene3D" id="3.80.10.10">
    <property type="entry name" value="Ribonuclease Inhibitor"/>
    <property type="match status" value="1"/>
</dbReference>
<feature type="chain" id="PRO_5015591611" evidence="3">
    <location>
        <begin position="25"/>
        <end position="762"/>
    </location>
</feature>
<proteinExistence type="predicted"/>
<dbReference type="InterPro" id="IPR032675">
    <property type="entry name" value="LRR_dom_sf"/>
</dbReference>
<dbReference type="Pfam" id="PF13855">
    <property type="entry name" value="LRR_8"/>
    <property type="match status" value="2"/>
</dbReference>
<dbReference type="SMART" id="SM00369">
    <property type="entry name" value="LRR_TYP"/>
    <property type="match status" value="7"/>
</dbReference>
<name>A0A2S2QBW6_9HEMI</name>
<evidence type="ECO:0000256" key="3">
    <source>
        <dbReference type="SAM" id="SignalP"/>
    </source>
</evidence>
<dbReference type="PROSITE" id="PS51450">
    <property type="entry name" value="LRR"/>
    <property type="match status" value="3"/>
</dbReference>
<organism evidence="4">
    <name type="scientific">Sipha flava</name>
    <name type="common">yellow sugarcane aphid</name>
    <dbReference type="NCBI Taxonomy" id="143950"/>
    <lineage>
        <taxon>Eukaryota</taxon>
        <taxon>Metazoa</taxon>
        <taxon>Ecdysozoa</taxon>
        <taxon>Arthropoda</taxon>
        <taxon>Hexapoda</taxon>
        <taxon>Insecta</taxon>
        <taxon>Pterygota</taxon>
        <taxon>Neoptera</taxon>
        <taxon>Paraneoptera</taxon>
        <taxon>Hemiptera</taxon>
        <taxon>Sternorrhyncha</taxon>
        <taxon>Aphidomorpha</taxon>
        <taxon>Aphidoidea</taxon>
        <taxon>Aphididae</taxon>
        <taxon>Sipha</taxon>
    </lineage>
</organism>
<dbReference type="PANTHER" id="PTHR24366">
    <property type="entry name" value="IG(IMMUNOGLOBULIN) AND LRR(LEUCINE RICH REPEAT) DOMAINS"/>
    <property type="match status" value="1"/>
</dbReference>
<gene>
    <name evidence="4" type="primary">Lrrc15_3</name>
    <name evidence="4" type="ORF">g.176434</name>
</gene>
<reference evidence="4" key="1">
    <citation type="submission" date="2018-04" db="EMBL/GenBank/DDBJ databases">
        <title>Transcriptome assembly of Sipha flava.</title>
        <authorList>
            <person name="Scully E.D."/>
            <person name="Geib S.M."/>
            <person name="Palmer N.A."/>
            <person name="Koch K."/>
            <person name="Bradshaw J."/>
            <person name="Heng-Moss T."/>
            <person name="Sarath G."/>
        </authorList>
    </citation>
    <scope>NUCLEOTIDE SEQUENCE</scope>
</reference>